<evidence type="ECO:0000313" key="1">
    <source>
        <dbReference type="EMBL" id="CUT17674.1"/>
    </source>
</evidence>
<accession>A0A0S4M4M5</accession>
<keyword evidence="2" id="KW-1185">Reference proteome</keyword>
<dbReference type="RefSeq" id="WP_092490498.1">
    <property type="nucleotide sequence ID" value="NZ_LN906597.1"/>
</dbReference>
<reference evidence="2" key="1">
    <citation type="submission" date="2015-11" db="EMBL/GenBank/DDBJ databases">
        <authorList>
            <person name="Seth-Smith H.M.B."/>
        </authorList>
    </citation>
    <scope>NUCLEOTIDE SEQUENCE [LARGE SCALE GENOMIC DNA]</scope>
    <source>
        <strain evidence="2">2013Ark11</strain>
    </source>
</reference>
<protein>
    <submittedName>
        <fullName evidence="1">Uncharacterized protein</fullName>
    </submittedName>
</protein>
<name>A0A0S4M4M5_9BURK</name>
<evidence type="ECO:0000313" key="2">
    <source>
        <dbReference type="Proteomes" id="UP000198651"/>
    </source>
</evidence>
<dbReference type="Proteomes" id="UP000198651">
    <property type="component" value="Chromosome I"/>
</dbReference>
<dbReference type="OrthoDB" id="5801564at2"/>
<dbReference type="EMBL" id="LN906597">
    <property type="protein sequence ID" value="CUT17674.1"/>
    <property type="molecule type" value="Genomic_DNA"/>
</dbReference>
<proteinExistence type="predicted"/>
<sequence>MYSISSHGKRCFVFGDSDAESGITNPQSSSSPVSVSCFPQDCSSLFSKFSLDLCTTCGYEFGFESLDVLDDVFLREYVSKCGYKFTDYFLLIVNDHKILFIEKIDSILTGLCSSFDFLRDLGQENIDIRLLMDRICASFSRCLCDLRSKCVDFLRADIIPKIIKSIFDSDLVCVISDRMVSYSEREQLFLYFVASLEKLIMIKAMKYWRYFCSENKYVLSLIPSVDYSNPLARAYVFDGTSVPNVNHPAAFTNRFGVCISFVAADEIDRMIFSFIIKCDDVLRKVIRYKCLYIYNYSDSTDSDLRKLYDSVIDKFKLLIEEEFNKKIIEDKIDNILNDFLNKLILWDNNKVVSANRTLLFKKITEYMLDLLINKSTCGARSIIGDFREGRLSFINRFSRDWRSRWGVKLHPEDSHKISFIRSKYYCKVRKFIRDKFCEMIKKEYKFLDGTVISMVDWDKISKNLLPIAQEEVKLFVIMEHQELMVFLSNVRVFDDSSVFDGSSYGTRDATVEEKDKIFRFSTELISTKNKELFIRVWKNITEEGLFESKSKRLSLNWRSKWGVRLYPEDNYEILSIRRRFEAKFARIIRNKFSAMLKEGYKFSDDTIIDFVCWDKISDNLFPVAQEMVKNLVDRECLELSRFLLNVRILGKNNIFDGSCLISRNATVEERDRIFRGSVAYIHKRNKELFGKIWNSLISEAEDNNTKQIDHFDGLLKSDSDDNCVDSMPASSVNDDVPLSASAPTIDDEASLAVSLQSLGKVDSVINTWGLNIHPVDCRFILSIRKKFSNKVRNHLIELFSSMLENRAVLPSGRVLGSCSWASISSELSQVAIKSTESIVENQYVELGKFLSKARVVDVDKSDSSSCVVRVVTDDEKRSLMVRARKLVDKRLSDSFRFSWMYVVCRNSADTLDDYEGDCQNENLINVNGGSVIVLRYSDNIDILNTRKKYTNEIKSVAYDKFKEMMSSRYKFDDGTVIGKIGWHVASKKILPIINDEVKNIFENERIELGNILSVASVVVSDGTHRSITSEERSIVLRNVMKRVYISSKVLYRRVWNIVIELPEFEDLGEWESGGSGINLRLVDDDAIFSVRRRFSSLIGGVVRDKFIAMLNNKYKFDDGSSIGAFAWFRMSKKLLPIVKHEVSGIIKNEREELEKVISLSRVVVDRKADRELTDVEKNVVLEKVMSLVYSSSKVLFKRIWIRVINSL</sequence>
<gene>
    <name evidence="1" type="ORF">Ark11_0851</name>
</gene>
<dbReference type="AlphaFoldDB" id="A0A0S4M4M5"/>
<organism evidence="1 2">
    <name type="scientific">Candidatus Ichthyocystis hellenicum</name>
    <dbReference type="NCBI Taxonomy" id="1561003"/>
    <lineage>
        <taxon>Bacteria</taxon>
        <taxon>Pseudomonadati</taxon>
        <taxon>Pseudomonadota</taxon>
        <taxon>Betaproteobacteria</taxon>
        <taxon>Burkholderiales</taxon>
        <taxon>Candidatus Ichthyocystis</taxon>
    </lineage>
</organism>